<dbReference type="RefSeq" id="WP_358351700.1">
    <property type="nucleotide sequence ID" value="NZ_JBEZFP010000017.1"/>
</dbReference>
<dbReference type="InterPro" id="IPR001647">
    <property type="entry name" value="HTH_TetR"/>
</dbReference>
<dbReference type="SUPFAM" id="SSF46689">
    <property type="entry name" value="Homeodomain-like"/>
    <property type="match status" value="1"/>
</dbReference>
<proteinExistence type="predicted"/>
<keyword evidence="4" id="KW-1185">Reference proteome</keyword>
<name>A0ABV3DD97_9ACTN</name>
<evidence type="ECO:0000259" key="2">
    <source>
        <dbReference type="Pfam" id="PF00440"/>
    </source>
</evidence>
<evidence type="ECO:0000313" key="4">
    <source>
        <dbReference type="Proteomes" id="UP001551482"/>
    </source>
</evidence>
<dbReference type="EMBL" id="JBEZFP010000017">
    <property type="protein sequence ID" value="MEU8133726.1"/>
    <property type="molecule type" value="Genomic_DNA"/>
</dbReference>
<dbReference type="InterPro" id="IPR009057">
    <property type="entry name" value="Homeodomain-like_sf"/>
</dbReference>
<gene>
    <name evidence="3" type="ORF">AB0C36_09480</name>
</gene>
<protein>
    <submittedName>
        <fullName evidence="3">TetR family transcriptional regulator</fullName>
    </submittedName>
</protein>
<dbReference type="Proteomes" id="UP001551482">
    <property type="component" value="Unassembled WGS sequence"/>
</dbReference>
<feature type="domain" description="HTH tetR-type" evidence="2">
    <location>
        <begin position="12"/>
        <end position="59"/>
    </location>
</feature>
<sequence>MAPDPGPTRRKLIDAATTLFARHGVAGVSRAEIGRAAGQRNTAALVYHFGDLDGILRAVLGENVARLRERRMAMLADAVAASPTDVRPVMKAFVLPRADLADGDWRDRAYAQIHADLTGHPAWTTAAVAHATRNGGGPEVTAELVRRCPDVPADLQADRILLVAAFVVRATAARARALDMGGADPAEYHRTHALFVANLVDVGVAAVTAPVSEETREASAIASA</sequence>
<reference evidence="3 4" key="1">
    <citation type="submission" date="2024-06" db="EMBL/GenBank/DDBJ databases">
        <title>The Natural Products Discovery Center: Release of the First 8490 Sequenced Strains for Exploring Actinobacteria Biosynthetic Diversity.</title>
        <authorList>
            <person name="Kalkreuter E."/>
            <person name="Kautsar S.A."/>
            <person name="Yang D."/>
            <person name="Bader C.D."/>
            <person name="Teijaro C.N."/>
            <person name="Fluegel L."/>
            <person name="Davis C.M."/>
            <person name="Simpson J.R."/>
            <person name="Lauterbach L."/>
            <person name="Steele A.D."/>
            <person name="Gui C."/>
            <person name="Meng S."/>
            <person name="Li G."/>
            <person name="Viehrig K."/>
            <person name="Ye F."/>
            <person name="Su P."/>
            <person name="Kiefer A.F."/>
            <person name="Nichols A."/>
            <person name="Cepeda A.J."/>
            <person name="Yan W."/>
            <person name="Fan B."/>
            <person name="Jiang Y."/>
            <person name="Adhikari A."/>
            <person name="Zheng C.-J."/>
            <person name="Schuster L."/>
            <person name="Cowan T.M."/>
            <person name="Smanski M.J."/>
            <person name="Chevrette M.G."/>
            <person name="De Carvalho L.P.S."/>
            <person name="Shen B."/>
        </authorList>
    </citation>
    <scope>NUCLEOTIDE SEQUENCE [LARGE SCALE GENOMIC DNA]</scope>
    <source>
        <strain evidence="3 4">NPDC048946</strain>
    </source>
</reference>
<dbReference type="Pfam" id="PF00440">
    <property type="entry name" value="TetR_N"/>
    <property type="match status" value="1"/>
</dbReference>
<accession>A0ABV3DD97</accession>
<dbReference type="Gene3D" id="1.10.357.10">
    <property type="entry name" value="Tetracycline Repressor, domain 2"/>
    <property type="match status" value="1"/>
</dbReference>
<comment type="caution">
    <text evidence="3">The sequence shown here is derived from an EMBL/GenBank/DDBJ whole genome shotgun (WGS) entry which is preliminary data.</text>
</comment>
<evidence type="ECO:0000256" key="1">
    <source>
        <dbReference type="ARBA" id="ARBA00023125"/>
    </source>
</evidence>
<evidence type="ECO:0000313" key="3">
    <source>
        <dbReference type="EMBL" id="MEU8133726.1"/>
    </source>
</evidence>
<keyword evidence="1" id="KW-0238">DNA-binding</keyword>
<organism evidence="3 4">
    <name type="scientific">Streptodolium elevatio</name>
    <dbReference type="NCBI Taxonomy" id="3157996"/>
    <lineage>
        <taxon>Bacteria</taxon>
        <taxon>Bacillati</taxon>
        <taxon>Actinomycetota</taxon>
        <taxon>Actinomycetes</taxon>
        <taxon>Kitasatosporales</taxon>
        <taxon>Streptomycetaceae</taxon>
        <taxon>Streptodolium</taxon>
    </lineage>
</organism>